<proteinExistence type="predicted"/>
<dbReference type="Proteomes" id="UP000016924">
    <property type="component" value="Unassembled WGS sequence"/>
</dbReference>
<evidence type="ECO:0000256" key="2">
    <source>
        <dbReference type="SAM" id="SignalP"/>
    </source>
</evidence>
<dbReference type="RefSeq" id="XP_007782072.1">
    <property type="nucleotide sequence ID" value="XM_007783882.1"/>
</dbReference>
<dbReference type="AlphaFoldDB" id="R7YXT4"/>
<name>R7YXT4_CONA1</name>
<dbReference type="EMBL" id="JH767582">
    <property type="protein sequence ID" value="EON66755.1"/>
    <property type="molecule type" value="Genomic_DNA"/>
</dbReference>
<keyword evidence="4" id="KW-1185">Reference proteome</keyword>
<evidence type="ECO:0000313" key="4">
    <source>
        <dbReference type="Proteomes" id="UP000016924"/>
    </source>
</evidence>
<organism evidence="3 4">
    <name type="scientific">Coniosporium apollinis (strain CBS 100218)</name>
    <name type="common">Rock-inhabiting black yeast</name>
    <dbReference type="NCBI Taxonomy" id="1168221"/>
    <lineage>
        <taxon>Eukaryota</taxon>
        <taxon>Fungi</taxon>
        <taxon>Dikarya</taxon>
        <taxon>Ascomycota</taxon>
        <taxon>Pezizomycotina</taxon>
        <taxon>Dothideomycetes</taxon>
        <taxon>Dothideomycetes incertae sedis</taxon>
        <taxon>Coniosporium</taxon>
    </lineage>
</organism>
<reference evidence="4" key="1">
    <citation type="submission" date="2012-06" db="EMBL/GenBank/DDBJ databases">
        <title>The genome sequence of Coniosporium apollinis CBS 100218.</title>
        <authorList>
            <consortium name="The Broad Institute Genome Sequencing Platform"/>
            <person name="Cuomo C."/>
            <person name="Gorbushina A."/>
            <person name="Noack S."/>
            <person name="Walker B."/>
            <person name="Young S.K."/>
            <person name="Zeng Q."/>
            <person name="Gargeya S."/>
            <person name="Fitzgerald M."/>
            <person name="Haas B."/>
            <person name="Abouelleil A."/>
            <person name="Alvarado L."/>
            <person name="Arachchi H.M."/>
            <person name="Berlin A.M."/>
            <person name="Chapman S.B."/>
            <person name="Goldberg J."/>
            <person name="Griggs A."/>
            <person name="Gujja S."/>
            <person name="Hansen M."/>
            <person name="Howarth C."/>
            <person name="Imamovic A."/>
            <person name="Larimer J."/>
            <person name="McCowan C."/>
            <person name="Montmayeur A."/>
            <person name="Murphy C."/>
            <person name="Neiman D."/>
            <person name="Pearson M."/>
            <person name="Priest M."/>
            <person name="Roberts A."/>
            <person name="Saif S."/>
            <person name="Shea T."/>
            <person name="Sisk P."/>
            <person name="Sykes S."/>
            <person name="Wortman J."/>
            <person name="Nusbaum C."/>
            <person name="Birren B."/>
        </authorList>
    </citation>
    <scope>NUCLEOTIDE SEQUENCE [LARGE SCALE GENOMIC DNA]</scope>
    <source>
        <strain evidence="4">CBS 100218</strain>
    </source>
</reference>
<gene>
    <name evidence="3" type="ORF">W97_06001</name>
</gene>
<evidence type="ECO:0000256" key="1">
    <source>
        <dbReference type="SAM" id="MobiDB-lite"/>
    </source>
</evidence>
<evidence type="ECO:0000313" key="3">
    <source>
        <dbReference type="EMBL" id="EON66755.1"/>
    </source>
</evidence>
<feature type="chain" id="PRO_5004450159" evidence="2">
    <location>
        <begin position="18"/>
        <end position="165"/>
    </location>
</feature>
<feature type="region of interest" description="Disordered" evidence="1">
    <location>
        <begin position="90"/>
        <end position="113"/>
    </location>
</feature>
<dbReference type="GeneID" id="19903312"/>
<accession>R7YXT4</accession>
<feature type="signal peptide" evidence="2">
    <location>
        <begin position="1"/>
        <end position="17"/>
    </location>
</feature>
<dbReference type="HOGENOM" id="CLU_1610664_0_0_1"/>
<dbReference type="OrthoDB" id="3924764at2759"/>
<sequence>MIHSRLALLWFAAYALCSPIECPQTQCETLTNTCGESYGGCYDACLSPLTSFYTEPACSASSILSTVTASLEQNATVTTASVAEMLTNSPTVTASPDAAPSSTPSPEAPTITTNVAPQIKGPQWVTRTAEAPASTISPAAVLAEACVPGTLCVDLKNECGKRYGG</sequence>
<protein>
    <submittedName>
        <fullName evidence="3">Uncharacterized protein</fullName>
    </submittedName>
</protein>
<keyword evidence="2" id="KW-0732">Signal</keyword>